<name>A0A6A6W007_9PEZI</name>
<protein>
    <recommendedName>
        <fullName evidence="6">Zn(2)-C6 fungal-type domain-containing protein</fullName>
    </recommendedName>
</protein>
<evidence type="ECO:0000256" key="3">
    <source>
        <dbReference type="ARBA" id="ARBA00023125"/>
    </source>
</evidence>
<evidence type="ECO:0000256" key="2">
    <source>
        <dbReference type="ARBA" id="ARBA00023015"/>
    </source>
</evidence>
<dbReference type="SUPFAM" id="SSF57701">
    <property type="entry name" value="Zn2/Cys6 DNA-binding domain"/>
    <property type="match status" value="1"/>
</dbReference>
<keyword evidence="8" id="KW-1185">Reference proteome</keyword>
<dbReference type="GO" id="GO:0008270">
    <property type="term" value="F:zinc ion binding"/>
    <property type="evidence" value="ECO:0007669"/>
    <property type="project" value="InterPro"/>
</dbReference>
<keyword evidence="4" id="KW-0804">Transcription</keyword>
<dbReference type="InterPro" id="IPR001138">
    <property type="entry name" value="Zn2Cys6_DnaBD"/>
</dbReference>
<dbReference type="SMART" id="SM00066">
    <property type="entry name" value="GAL4"/>
    <property type="match status" value="1"/>
</dbReference>
<feature type="domain" description="Zn(2)-C6 fungal-type" evidence="6">
    <location>
        <begin position="19"/>
        <end position="49"/>
    </location>
</feature>
<reference evidence="7" key="1">
    <citation type="journal article" date="2020" name="Stud. Mycol.">
        <title>101 Dothideomycetes genomes: a test case for predicting lifestyles and emergence of pathogens.</title>
        <authorList>
            <person name="Haridas S."/>
            <person name="Albert R."/>
            <person name="Binder M."/>
            <person name="Bloem J."/>
            <person name="Labutti K."/>
            <person name="Salamov A."/>
            <person name="Andreopoulos B."/>
            <person name="Baker S."/>
            <person name="Barry K."/>
            <person name="Bills G."/>
            <person name="Bluhm B."/>
            <person name="Cannon C."/>
            <person name="Castanera R."/>
            <person name="Culley D."/>
            <person name="Daum C."/>
            <person name="Ezra D."/>
            <person name="Gonzalez J."/>
            <person name="Henrissat B."/>
            <person name="Kuo A."/>
            <person name="Liang C."/>
            <person name="Lipzen A."/>
            <person name="Lutzoni F."/>
            <person name="Magnuson J."/>
            <person name="Mondo S."/>
            <person name="Nolan M."/>
            <person name="Ohm R."/>
            <person name="Pangilinan J."/>
            <person name="Park H.-J."/>
            <person name="Ramirez L."/>
            <person name="Alfaro M."/>
            <person name="Sun H."/>
            <person name="Tritt A."/>
            <person name="Yoshinaga Y."/>
            <person name="Zwiers L.-H."/>
            <person name="Turgeon B."/>
            <person name="Goodwin S."/>
            <person name="Spatafora J."/>
            <person name="Crous P."/>
            <person name="Grigoriev I."/>
        </authorList>
    </citation>
    <scope>NUCLEOTIDE SEQUENCE</scope>
    <source>
        <strain evidence="7">CBS 121739</strain>
    </source>
</reference>
<dbReference type="GO" id="GO:0000976">
    <property type="term" value="F:transcription cis-regulatory region binding"/>
    <property type="evidence" value="ECO:0007669"/>
    <property type="project" value="TreeGrafter"/>
</dbReference>
<keyword evidence="2" id="KW-0805">Transcription regulation</keyword>
<dbReference type="InterPro" id="IPR051089">
    <property type="entry name" value="prtT"/>
</dbReference>
<keyword evidence="5" id="KW-0539">Nucleus</keyword>
<dbReference type="Gene3D" id="4.10.240.10">
    <property type="entry name" value="Zn(2)-C6 fungal-type DNA-binding domain"/>
    <property type="match status" value="1"/>
</dbReference>
<dbReference type="GO" id="GO:0000981">
    <property type="term" value="F:DNA-binding transcription factor activity, RNA polymerase II-specific"/>
    <property type="evidence" value="ECO:0007669"/>
    <property type="project" value="InterPro"/>
</dbReference>
<organism evidence="7 8">
    <name type="scientific">Pseudovirgaria hyperparasitica</name>
    <dbReference type="NCBI Taxonomy" id="470096"/>
    <lineage>
        <taxon>Eukaryota</taxon>
        <taxon>Fungi</taxon>
        <taxon>Dikarya</taxon>
        <taxon>Ascomycota</taxon>
        <taxon>Pezizomycotina</taxon>
        <taxon>Dothideomycetes</taxon>
        <taxon>Dothideomycetes incertae sedis</taxon>
        <taxon>Acrospermales</taxon>
        <taxon>Acrospermaceae</taxon>
        <taxon>Pseudovirgaria</taxon>
    </lineage>
</organism>
<dbReference type="RefSeq" id="XP_033598683.1">
    <property type="nucleotide sequence ID" value="XM_033749572.1"/>
</dbReference>
<comment type="subcellular location">
    <subcellularLocation>
        <location evidence="1">Nucleus</location>
    </subcellularLocation>
</comment>
<dbReference type="OrthoDB" id="2740448at2759"/>
<evidence type="ECO:0000256" key="1">
    <source>
        <dbReference type="ARBA" id="ARBA00004123"/>
    </source>
</evidence>
<dbReference type="Pfam" id="PF00172">
    <property type="entry name" value="Zn_clus"/>
    <property type="match status" value="1"/>
</dbReference>
<evidence type="ECO:0000256" key="5">
    <source>
        <dbReference type="ARBA" id="ARBA00023242"/>
    </source>
</evidence>
<dbReference type="PROSITE" id="PS50048">
    <property type="entry name" value="ZN2_CY6_FUNGAL_2"/>
    <property type="match status" value="1"/>
</dbReference>
<evidence type="ECO:0000256" key="4">
    <source>
        <dbReference type="ARBA" id="ARBA00023163"/>
    </source>
</evidence>
<dbReference type="CDD" id="cd00067">
    <property type="entry name" value="GAL4"/>
    <property type="match status" value="1"/>
</dbReference>
<dbReference type="GeneID" id="54490626"/>
<dbReference type="PROSITE" id="PS00463">
    <property type="entry name" value="ZN2_CY6_FUNGAL_1"/>
    <property type="match status" value="1"/>
</dbReference>
<evidence type="ECO:0000313" key="7">
    <source>
        <dbReference type="EMBL" id="KAF2756232.1"/>
    </source>
</evidence>
<dbReference type="PANTHER" id="PTHR31845">
    <property type="entry name" value="FINGER DOMAIN PROTEIN, PUTATIVE-RELATED"/>
    <property type="match status" value="1"/>
</dbReference>
<dbReference type="GO" id="GO:0005634">
    <property type="term" value="C:nucleus"/>
    <property type="evidence" value="ECO:0007669"/>
    <property type="project" value="UniProtKB-SubCell"/>
</dbReference>
<dbReference type="EMBL" id="ML996576">
    <property type="protein sequence ID" value="KAF2756232.1"/>
    <property type="molecule type" value="Genomic_DNA"/>
</dbReference>
<dbReference type="AlphaFoldDB" id="A0A6A6W007"/>
<evidence type="ECO:0000313" key="8">
    <source>
        <dbReference type="Proteomes" id="UP000799437"/>
    </source>
</evidence>
<keyword evidence="3" id="KW-0238">DNA-binding</keyword>
<accession>A0A6A6W007</accession>
<dbReference type="Proteomes" id="UP000799437">
    <property type="component" value="Unassembled WGS sequence"/>
</dbReference>
<gene>
    <name evidence="7" type="ORF">EJ05DRAFT_540002</name>
</gene>
<evidence type="ECO:0000259" key="6">
    <source>
        <dbReference type="PROSITE" id="PS50048"/>
    </source>
</evidence>
<dbReference type="InterPro" id="IPR036864">
    <property type="entry name" value="Zn2-C6_fun-type_DNA-bd_sf"/>
</dbReference>
<dbReference type="PANTHER" id="PTHR31845:SF17">
    <property type="entry name" value="ZN(II)2CYS6 TRANSCRIPTION FACTOR (EUROFUNG)"/>
    <property type="match status" value="1"/>
</dbReference>
<proteinExistence type="predicted"/>
<sequence length="375" mass="40875">MDRSATANVTELGRKKRLACDNCHGSKVRCTGEQDGCQRCRKGGKQCLYSESNMGRTIGDKKKRVSRSKMSGTSSLDTSSFNSTPLYGSFEPDAFMFEDPWNVPGSAGILDDWTFSDDIPSFDLNDSLTFDANAPLALYETSSSSNSCVGANGGKTDTMMSDIRFTPMPLTPQQSLASLSPCSLSTPASSRVGEDPCSFDTPTTTPEVGSWIQRVESLSNKSTTKGPPLDELLRLSQALLPSMSNVLKCHNVFSNPISTLLLVIVCLSQTLTLFERSSHASEQDTQTKERPSVLLHLGGFQVDSEAQKMLQTHVMNKELSKMMEIVGEVNKVVRDLGLAEDEALSNTHELLLDDIRVRIETLVCSLKEAGGYSNL</sequence>